<organism evidence="3 4">
    <name type="scientific">Ceratodon purpureus</name>
    <name type="common">Fire moss</name>
    <name type="synonym">Dicranum purpureum</name>
    <dbReference type="NCBI Taxonomy" id="3225"/>
    <lineage>
        <taxon>Eukaryota</taxon>
        <taxon>Viridiplantae</taxon>
        <taxon>Streptophyta</taxon>
        <taxon>Embryophyta</taxon>
        <taxon>Bryophyta</taxon>
        <taxon>Bryophytina</taxon>
        <taxon>Bryopsida</taxon>
        <taxon>Dicranidae</taxon>
        <taxon>Pseudoditrichales</taxon>
        <taxon>Ditrichaceae</taxon>
        <taxon>Ceratodon</taxon>
    </lineage>
</organism>
<evidence type="ECO:0000313" key="3">
    <source>
        <dbReference type="EMBL" id="KAG0590986.1"/>
    </source>
</evidence>
<feature type="region of interest" description="Disordered" evidence="1">
    <location>
        <begin position="71"/>
        <end position="173"/>
    </location>
</feature>
<dbReference type="GO" id="GO:0006334">
    <property type="term" value="P:nucleosome assembly"/>
    <property type="evidence" value="ECO:0007669"/>
    <property type="project" value="InterPro"/>
</dbReference>
<dbReference type="EMBL" id="CM026421">
    <property type="protein sequence ID" value="KAG0590985.1"/>
    <property type="molecule type" value="Genomic_DNA"/>
</dbReference>
<dbReference type="GO" id="GO:0003677">
    <property type="term" value="F:DNA binding"/>
    <property type="evidence" value="ECO:0007669"/>
    <property type="project" value="InterPro"/>
</dbReference>
<protein>
    <recommendedName>
        <fullName evidence="2">H15 domain-containing protein</fullName>
    </recommendedName>
</protein>
<dbReference type="InterPro" id="IPR036388">
    <property type="entry name" value="WH-like_DNA-bd_sf"/>
</dbReference>
<dbReference type="InterPro" id="IPR036390">
    <property type="entry name" value="WH_DNA-bd_sf"/>
</dbReference>
<name>A0A8T0J709_CERPU</name>
<accession>A0A8T0J709</accession>
<dbReference type="InterPro" id="IPR005818">
    <property type="entry name" value="Histone_H1/H5_H15"/>
</dbReference>
<dbReference type="PROSITE" id="PS51504">
    <property type="entry name" value="H15"/>
    <property type="match status" value="1"/>
</dbReference>
<evidence type="ECO:0000256" key="1">
    <source>
        <dbReference type="SAM" id="MobiDB-lite"/>
    </source>
</evidence>
<comment type="caution">
    <text evidence="3">The sequence shown here is derived from an EMBL/GenBank/DDBJ whole genome shotgun (WGS) entry which is preliminary data.</text>
</comment>
<dbReference type="Gene3D" id="1.10.10.10">
    <property type="entry name" value="Winged helix-like DNA-binding domain superfamily/Winged helix DNA-binding domain"/>
    <property type="match status" value="1"/>
</dbReference>
<dbReference type="SUPFAM" id="SSF46785">
    <property type="entry name" value="Winged helix' DNA-binding domain"/>
    <property type="match status" value="1"/>
</dbReference>
<evidence type="ECO:0000259" key="2">
    <source>
        <dbReference type="PROSITE" id="PS51504"/>
    </source>
</evidence>
<reference evidence="3" key="1">
    <citation type="submission" date="2020-06" db="EMBL/GenBank/DDBJ databases">
        <title>WGS assembly of Ceratodon purpureus strain R40.</title>
        <authorList>
            <person name="Carey S.B."/>
            <person name="Jenkins J."/>
            <person name="Shu S."/>
            <person name="Lovell J.T."/>
            <person name="Sreedasyam A."/>
            <person name="Maumus F."/>
            <person name="Tiley G.P."/>
            <person name="Fernandez-Pozo N."/>
            <person name="Barry K."/>
            <person name="Chen C."/>
            <person name="Wang M."/>
            <person name="Lipzen A."/>
            <person name="Daum C."/>
            <person name="Saski C.A."/>
            <person name="Payton A.C."/>
            <person name="Mcbreen J.C."/>
            <person name="Conrad R.E."/>
            <person name="Kollar L.M."/>
            <person name="Olsson S."/>
            <person name="Huttunen S."/>
            <person name="Landis J.B."/>
            <person name="Wickett N.J."/>
            <person name="Johnson M.G."/>
            <person name="Rensing S.A."/>
            <person name="Grimwood J."/>
            <person name="Schmutz J."/>
            <person name="Mcdaniel S.F."/>
        </authorList>
    </citation>
    <scope>NUCLEOTIDE SEQUENCE</scope>
    <source>
        <strain evidence="3">R40</strain>
    </source>
</reference>
<feature type="domain" description="H15" evidence="2">
    <location>
        <begin position="1"/>
        <end position="71"/>
    </location>
</feature>
<dbReference type="GO" id="GO:0000786">
    <property type="term" value="C:nucleosome"/>
    <property type="evidence" value="ECO:0007669"/>
    <property type="project" value="InterPro"/>
</dbReference>
<gene>
    <name evidence="3" type="ORF">KC19_1G140700</name>
</gene>
<dbReference type="SMART" id="SM00526">
    <property type="entry name" value="H15"/>
    <property type="match status" value="1"/>
</dbReference>
<keyword evidence="4" id="KW-1185">Reference proteome</keyword>
<dbReference type="Pfam" id="PF00538">
    <property type="entry name" value="Linker_histone"/>
    <property type="match status" value="1"/>
</dbReference>
<feature type="compositionally biased region" description="Basic residues" evidence="1">
    <location>
        <begin position="102"/>
        <end position="173"/>
    </location>
</feature>
<feature type="compositionally biased region" description="Basic residues" evidence="1">
    <location>
        <begin position="81"/>
        <end position="94"/>
    </location>
</feature>
<dbReference type="EMBL" id="CM026421">
    <property type="protein sequence ID" value="KAG0590986.1"/>
    <property type="molecule type" value="Genomic_DNA"/>
</dbReference>
<evidence type="ECO:0000313" key="4">
    <source>
        <dbReference type="Proteomes" id="UP000822688"/>
    </source>
</evidence>
<sequence>MVFPTSTMIREALTCIRKRKGTNLTEIHKHLEANHNKKLDGSNKRMLTSMLRGLVKTGQLEKKNANYKLATNPEDADLPNRRHHHCTRPTRFRRGYREPNRRGHRHCPRRRRRRSRRRRSRRRRRHSRRRRHRRRRSRRRRRPPHRHCKRSYRYKRGFRVSKTQMGHRHCPRR</sequence>
<proteinExistence type="predicted"/>
<dbReference type="Proteomes" id="UP000822688">
    <property type="component" value="Chromosome 1"/>
</dbReference>
<dbReference type="AlphaFoldDB" id="A0A8T0J709"/>